<organism evidence="3 4">
    <name type="scientific">Microbacterium aerolatum</name>
    <dbReference type="NCBI Taxonomy" id="153731"/>
    <lineage>
        <taxon>Bacteria</taxon>
        <taxon>Bacillati</taxon>
        <taxon>Actinomycetota</taxon>
        <taxon>Actinomycetes</taxon>
        <taxon>Micrococcales</taxon>
        <taxon>Microbacteriaceae</taxon>
        <taxon>Microbacterium</taxon>
    </lineage>
</organism>
<dbReference type="EMBL" id="BJUW01000002">
    <property type="protein sequence ID" value="GEK85456.1"/>
    <property type="molecule type" value="Genomic_DNA"/>
</dbReference>
<proteinExistence type="predicted"/>
<feature type="compositionally biased region" description="Low complexity" evidence="1">
    <location>
        <begin position="28"/>
        <end position="49"/>
    </location>
</feature>
<evidence type="ECO:0000256" key="2">
    <source>
        <dbReference type="SAM" id="SignalP"/>
    </source>
</evidence>
<dbReference type="AlphaFoldDB" id="A0A511ABS3"/>
<feature type="chain" id="PRO_5021752040" description="Lipoprotein" evidence="2">
    <location>
        <begin position="35"/>
        <end position="253"/>
    </location>
</feature>
<feature type="region of interest" description="Disordered" evidence="1">
    <location>
        <begin position="28"/>
        <end position="50"/>
    </location>
</feature>
<dbReference type="Proteomes" id="UP000321225">
    <property type="component" value="Unassembled WGS sequence"/>
</dbReference>
<dbReference type="OrthoDB" id="5083660at2"/>
<gene>
    <name evidence="3" type="ORF">MAE01_06320</name>
</gene>
<comment type="caution">
    <text evidence="3">The sequence shown here is derived from an EMBL/GenBank/DDBJ whole genome shotgun (WGS) entry which is preliminary data.</text>
</comment>
<keyword evidence="4" id="KW-1185">Reference proteome</keyword>
<sequence>MNTASRLALSASALLGAALLVVGCASGGQQPASSADPDDSNSAPAPASGDDFEAAWLDDGRMFAIVSWGSSTCIPMVEDVTADGQTVTVTLTEAASGDAEGGDGGDTEQACTADLVARASIGALPEGVDPTKDVEFTVTLGDMTDDAELDGNPALTGGPGEQTEYTPSAGWFDDEGIVLLTWGSSSCPPIVEGVEEQAGGATVTFKTEDRMCTMDMAPRATVIGLSGDVDDDDEFTLTLVGDNLDGTVNVLRG</sequence>
<feature type="signal peptide" evidence="2">
    <location>
        <begin position="1"/>
        <end position="34"/>
    </location>
</feature>
<evidence type="ECO:0008006" key="5">
    <source>
        <dbReference type="Google" id="ProtNLM"/>
    </source>
</evidence>
<keyword evidence="2" id="KW-0732">Signal</keyword>
<evidence type="ECO:0000256" key="1">
    <source>
        <dbReference type="SAM" id="MobiDB-lite"/>
    </source>
</evidence>
<dbReference type="PROSITE" id="PS51257">
    <property type="entry name" value="PROKAR_LIPOPROTEIN"/>
    <property type="match status" value="1"/>
</dbReference>
<dbReference type="RefSeq" id="WP_147038099.1">
    <property type="nucleotide sequence ID" value="NZ_BJUW01000002.1"/>
</dbReference>
<reference evidence="3 4" key="1">
    <citation type="submission" date="2019-07" db="EMBL/GenBank/DDBJ databases">
        <title>Whole genome shotgun sequence of Microbacterium aerolatum NBRC 103071.</title>
        <authorList>
            <person name="Hosoyama A."/>
            <person name="Uohara A."/>
            <person name="Ohji S."/>
            <person name="Ichikawa N."/>
        </authorList>
    </citation>
    <scope>NUCLEOTIDE SEQUENCE [LARGE SCALE GENOMIC DNA]</scope>
    <source>
        <strain evidence="3 4">NBRC 103071</strain>
    </source>
</reference>
<accession>A0A511ABS3</accession>
<evidence type="ECO:0000313" key="3">
    <source>
        <dbReference type="EMBL" id="GEK85456.1"/>
    </source>
</evidence>
<name>A0A511ABS3_9MICO</name>
<evidence type="ECO:0000313" key="4">
    <source>
        <dbReference type="Proteomes" id="UP000321225"/>
    </source>
</evidence>
<protein>
    <recommendedName>
        <fullName evidence="5">Lipoprotein</fullName>
    </recommendedName>
</protein>